<dbReference type="Pfam" id="PF08708">
    <property type="entry name" value="PriCT_1"/>
    <property type="match status" value="1"/>
</dbReference>
<sequence length="494" mass="56629">MTGIYELILKDGLRQTRFKNSKLRSLSSAEEGAKGAIFGYRSKEAMIVAKGLVLTSLEAVESHQKAFTHWTPNVYRYGTYSDKNRQITKGHSEDNLRQINTFTIDFDEIEKADAMTSSDILTAAIDLGFMPTAILKSDHGYQAYFVLSQPAYVTASSEFKVIKVAKTISQNLRLYFQKEGLPVDLTCNHFGIARMPREDNLEFYHPDYCYSFEEWINWSMKQSDWPVKRPNLSVISGTQGKKQIDEPWYQKLMNESVIKGAKAQMGRNNVLFTLALANYSSGVSQGDCEVVLDQFNDRLVEPLASEEVLKIVKSAYSEKYEAASSDYILLLCKTWVNENLTTKDLFIRQGWTKFKKKRSQRTRSHFYEWKEDVLAYLREETSVDSPMLQTSKKAIREALKIPERSLDKVLQLLKEDQKVFYKVKAGRGGGIWIGAVRTLLLQTLQLRKEKQEAYMSYLAGLFGERKESVMRIMVEALESLEQAKQLYLFEADVG</sequence>
<protein>
    <submittedName>
        <fullName evidence="2">Replication protein RepR</fullName>
    </submittedName>
</protein>
<organism evidence="2 3">
    <name type="scientific">Streptococcus sobrinus</name>
    <dbReference type="NCBI Taxonomy" id="1310"/>
    <lineage>
        <taxon>Bacteria</taxon>
        <taxon>Bacillati</taxon>
        <taxon>Bacillota</taxon>
        <taxon>Bacilli</taxon>
        <taxon>Lactobacillales</taxon>
        <taxon>Streptococcaceae</taxon>
        <taxon>Streptococcus</taxon>
    </lineage>
</organism>
<dbReference type="InterPro" id="IPR014820">
    <property type="entry name" value="PriCT_1"/>
</dbReference>
<proteinExistence type="predicted"/>
<evidence type="ECO:0000259" key="1">
    <source>
        <dbReference type="SMART" id="SM00942"/>
    </source>
</evidence>
<gene>
    <name evidence="2" type="ORF">DK182_09090</name>
</gene>
<dbReference type="EMBL" id="CP029490">
    <property type="protein sequence ID" value="AWN21468.1"/>
    <property type="molecule type" value="Genomic_DNA"/>
</dbReference>
<dbReference type="GeneID" id="93924657"/>
<evidence type="ECO:0000313" key="2">
    <source>
        <dbReference type="EMBL" id="AWN21468.1"/>
    </source>
</evidence>
<name>A0ABM6W7B1_9STRE</name>
<evidence type="ECO:0000313" key="3">
    <source>
        <dbReference type="Proteomes" id="UP000245369"/>
    </source>
</evidence>
<keyword evidence="3" id="KW-1185">Reference proteome</keyword>
<feature type="domain" description="Primase C-terminal 1" evidence="1">
    <location>
        <begin position="257"/>
        <end position="321"/>
    </location>
</feature>
<reference evidence="2 3" key="1">
    <citation type="submission" date="2018-05" db="EMBL/GenBank/DDBJ databases">
        <title>Complete genome sequences of Streptococcus sobrinus.</title>
        <authorList>
            <person name="Sales M."/>
            <person name="Jensen P.A."/>
        </authorList>
    </citation>
    <scope>NUCLEOTIDE SEQUENCE [LARGE SCALE GENOMIC DNA]</scope>
    <source>
        <strain evidence="2 3">SL1</strain>
    </source>
</reference>
<dbReference type="RefSeq" id="WP_002960276.1">
    <property type="nucleotide sequence ID" value="NZ_CP029490.1"/>
</dbReference>
<dbReference type="Proteomes" id="UP000245369">
    <property type="component" value="Chromosome"/>
</dbReference>
<dbReference type="SMART" id="SM00942">
    <property type="entry name" value="PriCT_1"/>
    <property type="match status" value="1"/>
</dbReference>
<accession>A0ABM6W7B1</accession>